<reference evidence="7 8" key="1">
    <citation type="submission" date="2018-11" db="EMBL/GenBank/DDBJ databases">
        <authorList>
            <person name="Ye M.-Q."/>
            <person name="Du Z.-J."/>
        </authorList>
    </citation>
    <scope>NUCLEOTIDE SEQUENCE [LARGE SCALE GENOMIC DNA]</scope>
    <source>
        <strain evidence="7 8">U0105</strain>
    </source>
</reference>
<evidence type="ECO:0000256" key="3">
    <source>
        <dbReference type="ARBA" id="ARBA00022801"/>
    </source>
</evidence>
<comment type="subunit">
    <text evidence="6">Monomer.</text>
</comment>
<dbReference type="InterPro" id="IPR036416">
    <property type="entry name" value="Pept_tRNA_hydro_sf"/>
</dbReference>
<evidence type="ECO:0000256" key="1">
    <source>
        <dbReference type="ARBA" id="ARBA00013260"/>
    </source>
</evidence>
<evidence type="ECO:0000256" key="6">
    <source>
        <dbReference type="HAMAP-Rule" id="MF_00083"/>
    </source>
</evidence>
<evidence type="ECO:0000256" key="4">
    <source>
        <dbReference type="ARBA" id="ARBA00022884"/>
    </source>
</evidence>
<dbReference type="HAMAP" id="MF_00083">
    <property type="entry name" value="Pept_tRNA_hydro_bact"/>
    <property type="match status" value="1"/>
</dbReference>
<keyword evidence="8" id="KW-1185">Reference proteome</keyword>
<organism evidence="7 8">
    <name type="scientific">Alteromonas sediminis</name>
    <dbReference type="NCBI Taxonomy" id="2259342"/>
    <lineage>
        <taxon>Bacteria</taxon>
        <taxon>Pseudomonadati</taxon>
        <taxon>Pseudomonadota</taxon>
        <taxon>Gammaproteobacteria</taxon>
        <taxon>Alteromonadales</taxon>
        <taxon>Alteromonadaceae</taxon>
        <taxon>Alteromonas/Salinimonas group</taxon>
        <taxon>Alteromonas</taxon>
    </lineage>
</organism>
<sequence length="199" mass="21855">MSDDCPDIRLIVGLGNPGSEYADTRHNAGEWFVREFARTHHTSLTNDAKFYGFTGRVTLQGKDIRLLIPTTYMNKSGQAVAALANFYRIAPESILVAFDELDLDPGIAKFKIGGSSSQNGIRDIVARLGNNKDFLRLRLGIGHPGHKSRVTGHVLGKPSSQDKLAIEGVIDEAIRCTDILLQDGLKLAQNRLHSYKPTV</sequence>
<dbReference type="PANTHER" id="PTHR17224">
    <property type="entry name" value="PEPTIDYL-TRNA HYDROLASE"/>
    <property type="match status" value="1"/>
</dbReference>
<name>A0A3N5Y870_9ALTE</name>
<dbReference type="RefSeq" id="WP_124027073.1">
    <property type="nucleotide sequence ID" value="NZ_JBHRSN010000015.1"/>
</dbReference>
<dbReference type="GO" id="GO:0004045">
    <property type="term" value="F:peptidyl-tRNA hydrolase activity"/>
    <property type="evidence" value="ECO:0007669"/>
    <property type="project" value="UniProtKB-UniRule"/>
</dbReference>
<dbReference type="GO" id="GO:0072344">
    <property type="term" value="P:rescue of stalled ribosome"/>
    <property type="evidence" value="ECO:0007669"/>
    <property type="project" value="UniProtKB-UniRule"/>
</dbReference>
<comment type="function">
    <text evidence="6">Catalyzes the release of premature peptidyl moieties from peptidyl-tRNA molecules trapped in stalled 50S ribosomal subunits, and thus maintains levels of free tRNAs and 50S ribosomes.</text>
</comment>
<comment type="similarity">
    <text evidence="6">Belongs to the PTH family.</text>
</comment>
<dbReference type="PANTHER" id="PTHR17224:SF1">
    <property type="entry name" value="PEPTIDYL-TRNA HYDROLASE"/>
    <property type="match status" value="1"/>
</dbReference>
<evidence type="ECO:0000313" key="8">
    <source>
        <dbReference type="Proteomes" id="UP000275281"/>
    </source>
</evidence>
<dbReference type="EMBL" id="RPOK01000002">
    <property type="protein sequence ID" value="RPJ67169.1"/>
    <property type="molecule type" value="Genomic_DNA"/>
</dbReference>
<feature type="binding site" evidence="6">
    <location>
        <position position="21"/>
    </location>
    <ligand>
        <name>tRNA</name>
        <dbReference type="ChEBI" id="CHEBI:17843"/>
    </ligand>
</feature>
<keyword evidence="2 6" id="KW-0820">tRNA-binding</keyword>
<dbReference type="NCBIfam" id="TIGR00447">
    <property type="entry name" value="pth"/>
    <property type="match status" value="1"/>
</dbReference>
<dbReference type="Proteomes" id="UP000275281">
    <property type="component" value="Unassembled WGS sequence"/>
</dbReference>
<dbReference type="FunFam" id="3.40.50.1470:FF:000001">
    <property type="entry name" value="Peptidyl-tRNA hydrolase"/>
    <property type="match status" value="1"/>
</dbReference>
<dbReference type="AlphaFoldDB" id="A0A3N5Y870"/>
<dbReference type="CDD" id="cd00462">
    <property type="entry name" value="PTH"/>
    <property type="match status" value="1"/>
</dbReference>
<feature type="binding site" evidence="6">
    <location>
        <position position="119"/>
    </location>
    <ligand>
        <name>tRNA</name>
        <dbReference type="ChEBI" id="CHEBI:17843"/>
    </ligand>
</feature>
<dbReference type="GO" id="GO:0005737">
    <property type="term" value="C:cytoplasm"/>
    <property type="evidence" value="ECO:0007669"/>
    <property type="project" value="UniProtKB-SubCell"/>
</dbReference>
<evidence type="ECO:0000256" key="5">
    <source>
        <dbReference type="ARBA" id="ARBA00050038"/>
    </source>
</evidence>
<accession>A0A3N5Y870</accession>
<keyword evidence="4 6" id="KW-0694">RNA-binding</keyword>
<dbReference type="EC" id="3.1.1.29" evidence="1 6"/>
<dbReference type="Pfam" id="PF01195">
    <property type="entry name" value="Pept_tRNA_hydro"/>
    <property type="match status" value="1"/>
</dbReference>
<dbReference type="GO" id="GO:0006515">
    <property type="term" value="P:protein quality control for misfolded or incompletely synthesized proteins"/>
    <property type="evidence" value="ECO:0007669"/>
    <property type="project" value="UniProtKB-UniRule"/>
</dbReference>
<gene>
    <name evidence="6" type="primary">pth</name>
    <name evidence="7" type="ORF">DRW07_06425</name>
</gene>
<comment type="function">
    <text evidence="6">Hydrolyzes ribosome-free peptidyl-tRNAs (with 1 or more amino acids incorporated), which drop off the ribosome during protein synthesis, or as a result of ribosome stalling.</text>
</comment>
<feature type="binding site" evidence="6">
    <location>
        <position position="74"/>
    </location>
    <ligand>
        <name>tRNA</name>
        <dbReference type="ChEBI" id="CHEBI:17843"/>
    </ligand>
</feature>
<dbReference type="Gene3D" id="3.40.50.1470">
    <property type="entry name" value="Peptidyl-tRNA hydrolase"/>
    <property type="match status" value="1"/>
</dbReference>
<feature type="active site" description="Proton acceptor" evidence="6">
    <location>
        <position position="26"/>
    </location>
</feature>
<evidence type="ECO:0000313" key="7">
    <source>
        <dbReference type="EMBL" id="RPJ67169.1"/>
    </source>
</evidence>
<dbReference type="GO" id="GO:0000049">
    <property type="term" value="F:tRNA binding"/>
    <property type="evidence" value="ECO:0007669"/>
    <property type="project" value="UniProtKB-UniRule"/>
</dbReference>
<comment type="caution">
    <text evidence="7">The sequence shown here is derived from an EMBL/GenBank/DDBJ whole genome shotgun (WGS) entry which is preliminary data.</text>
</comment>
<evidence type="ECO:0000256" key="2">
    <source>
        <dbReference type="ARBA" id="ARBA00022555"/>
    </source>
</evidence>
<dbReference type="OrthoDB" id="9800507at2"/>
<feature type="site" description="Discriminates between blocked and unblocked aminoacyl-tRNA" evidence="6">
    <location>
        <position position="16"/>
    </location>
</feature>
<dbReference type="InterPro" id="IPR001328">
    <property type="entry name" value="Pept_tRNA_hydro"/>
</dbReference>
<dbReference type="SUPFAM" id="SSF53178">
    <property type="entry name" value="Peptidyl-tRNA hydrolase-like"/>
    <property type="match status" value="1"/>
</dbReference>
<feature type="binding site" evidence="6">
    <location>
        <position position="72"/>
    </location>
    <ligand>
        <name>tRNA</name>
        <dbReference type="ChEBI" id="CHEBI:17843"/>
    </ligand>
</feature>
<comment type="subcellular location">
    <subcellularLocation>
        <location evidence="6">Cytoplasm</location>
    </subcellularLocation>
</comment>
<keyword evidence="3 6" id="KW-0378">Hydrolase</keyword>
<feature type="site" description="Stabilizes the basic form of H active site to accept a proton" evidence="6">
    <location>
        <position position="99"/>
    </location>
</feature>
<keyword evidence="6" id="KW-0963">Cytoplasm</keyword>
<proteinExistence type="inferred from homology"/>
<comment type="catalytic activity">
    <reaction evidence="6">
        <text>an N-acyl-L-alpha-aminoacyl-tRNA + H2O = an N-acyl-L-amino acid + a tRNA + H(+)</text>
        <dbReference type="Rhea" id="RHEA:54448"/>
        <dbReference type="Rhea" id="RHEA-COMP:10123"/>
        <dbReference type="Rhea" id="RHEA-COMP:13883"/>
        <dbReference type="ChEBI" id="CHEBI:15377"/>
        <dbReference type="ChEBI" id="CHEBI:15378"/>
        <dbReference type="ChEBI" id="CHEBI:59874"/>
        <dbReference type="ChEBI" id="CHEBI:78442"/>
        <dbReference type="ChEBI" id="CHEBI:138191"/>
        <dbReference type="EC" id="3.1.1.29"/>
    </reaction>
</comment>
<protein>
    <recommendedName>
        <fullName evidence="5 6">Peptidyl-tRNA hydrolase</fullName>
        <shortName evidence="6">Pth</shortName>
        <ecNumber evidence="1 6">3.1.1.29</ecNumber>
    </recommendedName>
</protein>